<gene>
    <name evidence="3" type="ORF">SO694_00121085</name>
</gene>
<dbReference type="SMART" id="SM00028">
    <property type="entry name" value="TPR"/>
    <property type="match status" value="3"/>
</dbReference>
<dbReference type="EMBL" id="JBBJCI010000126">
    <property type="protein sequence ID" value="KAK7247807.1"/>
    <property type="molecule type" value="Genomic_DNA"/>
</dbReference>
<comment type="caution">
    <text evidence="3">The sequence shown here is derived from an EMBL/GenBank/DDBJ whole genome shotgun (WGS) entry which is preliminary data.</text>
</comment>
<dbReference type="InterPro" id="IPR016024">
    <property type="entry name" value="ARM-type_fold"/>
</dbReference>
<feature type="repeat" description="TPR" evidence="2">
    <location>
        <begin position="209"/>
        <end position="242"/>
    </location>
</feature>
<name>A0ABR1G486_AURAN</name>
<evidence type="ECO:0000256" key="2">
    <source>
        <dbReference type="PROSITE-ProRule" id="PRU00339"/>
    </source>
</evidence>
<protein>
    <recommendedName>
        <fullName evidence="5">Protein unc-45 homolog B</fullName>
    </recommendedName>
</protein>
<dbReference type="PANTHER" id="PTHR46423">
    <property type="entry name" value="RNA POLYMERASE II-ASSOCIATED PROTEIN 3"/>
    <property type="match status" value="1"/>
</dbReference>
<keyword evidence="1 2" id="KW-0802">TPR repeat</keyword>
<evidence type="ECO:0008006" key="5">
    <source>
        <dbReference type="Google" id="ProtNLM"/>
    </source>
</evidence>
<evidence type="ECO:0000313" key="4">
    <source>
        <dbReference type="Proteomes" id="UP001363151"/>
    </source>
</evidence>
<dbReference type="Gene3D" id="3.40.50.150">
    <property type="entry name" value="Vaccinia Virus protein VP39"/>
    <property type="match status" value="1"/>
</dbReference>
<dbReference type="Gene3D" id="1.25.40.10">
    <property type="entry name" value="Tetratricopeptide repeat domain"/>
    <property type="match status" value="1"/>
</dbReference>
<dbReference type="SUPFAM" id="SSF53335">
    <property type="entry name" value="S-adenosyl-L-methionine-dependent methyltransferases"/>
    <property type="match status" value="1"/>
</dbReference>
<accession>A0ABR1G486</accession>
<evidence type="ECO:0000313" key="3">
    <source>
        <dbReference type="EMBL" id="KAK7247807.1"/>
    </source>
</evidence>
<sequence length="1305" mass="142113">MPPQMVSIGGGGADPRLGMEYMETEELGDGISINRHRYNTEFGHNTCDFVSMEDQSPESVAKLSEALKRQQEDKEAAKWDARDAAAKTRKDEVMWSYEVEDCGAAECNGLYERSDDYGWRNEAPVYVKAKGSPKGCDKVFSLSREEQPVNEARTEFKMGWILGCIDEKKAYFGTLTDGLSIPHEQWQALADDVKSPVPYCRWKSCTDRANDHKVMGNVYFKRGQYHEAIAEYSEGLLYDPVDAATLATLLSNRSECRMRLKDWLEALGDAEDALDALGDDPALTATTAPIVEKAHNRRGKAARELGQLAIAADAYVAALEASAALRKIPNLKKDVAARLALGAKETSDALKEVRALERVAGLVGAKAAAAKGEDLQLLETKKCLDGLAELADAAILDRDAGACARAAKLLDVLAPAIESLQPDLKGALAQQPTPAVQRYARAAGALELLAGFVEGNETLHASCASLPLVRLRTLVRGDEASLCKFVDVGGVRRLQAALLQDDMHCAYHGAALLVELLGAKRCAGRAIKQFFAPLAAPSADAESRDFHFAKKFGARLGRDCLARLQKMSVLTPKAMGFRMDTARYTKNEWATAQRCAAEAAALLCEHKPSRVAAAKVLKISALVKMLESPNRDVSERGARTLRAVTTDAAARRALDVRAGFRDLLKYAHELVACSGEVARLTLRMRSVDDVAARQRAQEEQRAQSAKAKVARAKARAAGGGARAAAGERTTTKADAILGYPLKQMFKDGATKAEDDDGDEDAEVPARRSGVDWATKLQTDGQELLYYRADHLDKRKVEDAVGALELVAEELEALVADPRRRDEVDGWISALSEDRAWGFLAPLIHGPPPLAEAALRVLAACCLGCPDVGHALVDCMAYRPLLTLDSPRGHEPLRTHVPELYKTSRRARNAAATVLGACGRTAGFNQGVDDDERRSLSTLQALLEAADQDPNAEATVAGAAAAMASVVNYRPERVLLVELRFVENVIVPMWRTATPHGEPRKALSSLLRGMLRDETFMQKLLINFEKRGRVGLFNSLTNELRCEDLGDSAQLFEREANSVDAIWTSSDKKREQLEQDRADDDLRVDAVARCLATALPKRGKFLEFGMTTGLVSSRLKDLVDRSVSIVVADPSDKARLGILDDLKQVGRDPDVKDEEDYVSEVLVNGNVKLVRADARAKALSEFEALKEMGPYDVIYLQNAKDYVVDFEPFFADLAKHLLVKPSGKLCFLEDKDFGFVLGDDAVHAGLVEDDASGECVVLQKGRDLFIFGYEDGPGFPLPGSPIPAPRAKKADAMLKGGKEAGLLDLD</sequence>
<evidence type="ECO:0000256" key="1">
    <source>
        <dbReference type="ARBA" id="ARBA00022803"/>
    </source>
</evidence>
<dbReference type="SUPFAM" id="SSF48371">
    <property type="entry name" value="ARM repeat"/>
    <property type="match status" value="1"/>
</dbReference>
<dbReference type="InterPro" id="IPR051966">
    <property type="entry name" value="RPAP3"/>
</dbReference>
<organism evidence="3 4">
    <name type="scientific">Aureococcus anophagefferens</name>
    <name type="common">Harmful bloom alga</name>
    <dbReference type="NCBI Taxonomy" id="44056"/>
    <lineage>
        <taxon>Eukaryota</taxon>
        <taxon>Sar</taxon>
        <taxon>Stramenopiles</taxon>
        <taxon>Ochrophyta</taxon>
        <taxon>Pelagophyceae</taxon>
        <taxon>Pelagomonadales</taxon>
        <taxon>Pelagomonadaceae</taxon>
        <taxon>Aureococcus</taxon>
    </lineage>
</organism>
<reference evidence="3 4" key="1">
    <citation type="submission" date="2024-03" db="EMBL/GenBank/DDBJ databases">
        <title>Aureococcus anophagefferens CCMP1851 and Kratosvirus quantuckense: Draft genome of a second virus-susceptible host strain in the model system.</title>
        <authorList>
            <person name="Chase E."/>
            <person name="Truchon A.R."/>
            <person name="Schepens W."/>
            <person name="Wilhelm S.W."/>
        </authorList>
    </citation>
    <scope>NUCLEOTIDE SEQUENCE [LARGE SCALE GENOMIC DNA]</scope>
    <source>
        <strain evidence="3 4">CCMP1851</strain>
    </source>
</reference>
<dbReference type="InterPro" id="IPR011989">
    <property type="entry name" value="ARM-like"/>
</dbReference>
<dbReference type="InterPro" id="IPR029063">
    <property type="entry name" value="SAM-dependent_MTases_sf"/>
</dbReference>
<dbReference type="InterPro" id="IPR019734">
    <property type="entry name" value="TPR_rpt"/>
</dbReference>
<dbReference type="SUPFAM" id="SSF48452">
    <property type="entry name" value="TPR-like"/>
    <property type="match status" value="1"/>
</dbReference>
<dbReference type="Gene3D" id="1.25.10.10">
    <property type="entry name" value="Leucine-rich Repeat Variant"/>
    <property type="match status" value="1"/>
</dbReference>
<dbReference type="PROSITE" id="PS50005">
    <property type="entry name" value="TPR"/>
    <property type="match status" value="1"/>
</dbReference>
<keyword evidence="4" id="KW-1185">Reference proteome</keyword>
<dbReference type="PANTHER" id="PTHR46423:SF1">
    <property type="entry name" value="RNA POLYMERASE II-ASSOCIATED PROTEIN 3"/>
    <property type="match status" value="1"/>
</dbReference>
<dbReference type="InterPro" id="IPR011990">
    <property type="entry name" value="TPR-like_helical_dom_sf"/>
</dbReference>
<dbReference type="Proteomes" id="UP001363151">
    <property type="component" value="Unassembled WGS sequence"/>
</dbReference>
<proteinExistence type="predicted"/>